<dbReference type="PANTHER" id="PTHR46300:SF7">
    <property type="entry name" value="P450, PUTATIVE (EUROFUNG)-RELATED"/>
    <property type="match status" value="1"/>
</dbReference>
<gene>
    <name evidence="11" type="ORF">CONPUDRAFT_100651</name>
</gene>
<dbReference type="OrthoDB" id="2789670at2759"/>
<dbReference type="GO" id="GO:0020037">
    <property type="term" value="F:heme binding"/>
    <property type="evidence" value="ECO:0007669"/>
    <property type="project" value="InterPro"/>
</dbReference>
<dbReference type="RefSeq" id="XP_007766188.1">
    <property type="nucleotide sequence ID" value="XM_007767998.1"/>
</dbReference>
<dbReference type="GO" id="GO:0005506">
    <property type="term" value="F:iron ion binding"/>
    <property type="evidence" value="ECO:0007669"/>
    <property type="project" value="InterPro"/>
</dbReference>
<keyword evidence="4 9" id="KW-0349">Heme</keyword>
<evidence type="ECO:0000256" key="10">
    <source>
        <dbReference type="RuleBase" id="RU000461"/>
    </source>
</evidence>
<evidence type="ECO:0000256" key="8">
    <source>
        <dbReference type="ARBA" id="ARBA00023033"/>
    </source>
</evidence>
<dbReference type="Pfam" id="PF00067">
    <property type="entry name" value="p450"/>
    <property type="match status" value="1"/>
</dbReference>
<name>A0A5M3MZT6_CONPW</name>
<evidence type="ECO:0000256" key="3">
    <source>
        <dbReference type="ARBA" id="ARBA00010617"/>
    </source>
</evidence>
<dbReference type="InterPro" id="IPR036396">
    <property type="entry name" value="Cyt_P450_sf"/>
</dbReference>
<comment type="similarity">
    <text evidence="3 10">Belongs to the cytochrome P450 family.</text>
</comment>
<evidence type="ECO:0000256" key="7">
    <source>
        <dbReference type="ARBA" id="ARBA00023004"/>
    </source>
</evidence>
<comment type="cofactor">
    <cofactor evidence="1 9">
        <name>heme</name>
        <dbReference type="ChEBI" id="CHEBI:30413"/>
    </cofactor>
</comment>
<dbReference type="InterPro" id="IPR017972">
    <property type="entry name" value="Cyt_P450_CS"/>
</dbReference>
<keyword evidence="12" id="KW-1185">Reference proteome</keyword>
<dbReference type="Gene3D" id="1.10.630.10">
    <property type="entry name" value="Cytochrome P450"/>
    <property type="match status" value="1"/>
</dbReference>
<dbReference type="GO" id="GO:0004497">
    <property type="term" value="F:monooxygenase activity"/>
    <property type="evidence" value="ECO:0007669"/>
    <property type="project" value="UniProtKB-KW"/>
</dbReference>
<evidence type="ECO:0000313" key="11">
    <source>
        <dbReference type="EMBL" id="EIW84507.1"/>
    </source>
</evidence>
<dbReference type="PRINTS" id="PR00463">
    <property type="entry name" value="EP450I"/>
</dbReference>
<keyword evidence="7 9" id="KW-0408">Iron</keyword>
<feature type="binding site" description="axial binding residue" evidence="9">
    <location>
        <position position="389"/>
    </location>
    <ligand>
        <name>heme</name>
        <dbReference type="ChEBI" id="CHEBI:30413"/>
    </ligand>
    <ligandPart>
        <name>Fe</name>
        <dbReference type="ChEBI" id="CHEBI:18248"/>
    </ligandPart>
</feature>
<comment type="caution">
    <text evidence="11">The sequence shown here is derived from an EMBL/GenBank/DDBJ whole genome shotgun (WGS) entry which is preliminary data.</text>
</comment>
<protein>
    <submittedName>
        <fullName evidence="11">Cytochrome P450</fullName>
    </submittedName>
</protein>
<evidence type="ECO:0000313" key="12">
    <source>
        <dbReference type="Proteomes" id="UP000053558"/>
    </source>
</evidence>
<dbReference type="PANTHER" id="PTHR46300">
    <property type="entry name" value="P450, PUTATIVE (EUROFUNG)-RELATED-RELATED"/>
    <property type="match status" value="1"/>
</dbReference>
<evidence type="ECO:0000256" key="2">
    <source>
        <dbReference type="ARBA" id="ARBA00005179"/>
    </source>
</evidence>
<proteinExistence type="inferred from homology"/>
<dbReference type="PRINTS" id="PR00385">
    <property type="entry name" value="P450"/>
</dbReference>
<dbReference type="InterPro" id="IPR002401">
    <property type="entry name" value="Cyt_P450_E_grp-I"/>
</dbReference>
<keyword evidence="5 9" id="KW-0479">Metal-binding</keyword>
<comment type="pathway">
    <text evidence="2">Secondary metabolite biosynthesis.</text>
</comment>
<keyword evidence="8 10" id="KW-0503">Monooxygenase</keyword>
<evidence type="ECO:0000256" key="5">
    <source>
        <dbReference type="ARBA" id="ARBA00022723"/>
    </source>
</evidence>
<dbReference type="CDD" id="cd11065">
    <property type="entry name" value="CYP64-like"/>
    <property type="match status" value="1"/>
</dbReference>
<organism evidence="11 12">
    <name type="scientific">Coniophora puteana (strain RWD-64-598)</name>
    <name type="common">Brown rot fungus</name>
    <dbReference type="NCBI Taxonomy" id="741705"/>
    <lineage>
        <taxon>Eukaryota</taxon>
        <taxon>Fungi</taxon>
        <taxon>Dikarya</taxon>
        <taxon>Basidiomycota</taxon>
        <taxon>Agaricomycotina</taxon>
        <taxon>Agaricomycetes</taxon>
        <taxon>Agaricomycetidae</taxon>
        <taxon>Boletales</taxon>
        <taxon>Coniophorineae</taxon>
        <taxon>Coniophoraceae</taxon>
        <taxon>Coniophora</taxon>
    </lineage>
</organism>
<accession>A0A5M3MZT6</accession>
<dbReference type="SUPFAM" id="SSF48264">
    <property type="entry name" value="Cytochrome P450"/>
    <property type="match status" value="1"/>
</dbReference>
<keyword evidence="6 10" id="KW-0560">Oxidoreductase</keyword>
<evidence type="ECO:0000256" key="1">
    <source>
        <dbReference type="ARBA" id="ARBA00001971"/>
    </source>
</evidence>
<dbReference type="GeneID" id="19198244"/>
<dbReference type="InterPro" id="IPR050364">
    <property type="entry name" value="Cytochrome_P450_fung"/>
</dbReference>
<dbReference type="PROSITE" id="PS00086">
    <property type="entry name" value="CYTOCHROME_P450"/>
    <property type="match status" value="1"/>
</dbReference>
<reference evidence="12" key="1">
    <citation type="journal article" date="2012" name="Science">
        <title>The Paleozoic origin of enzymatic lignin decomposition reconstructed from 31 fungal genomes.</title>
        <authorList>
            <person name="Floudas D."/>
            <person name="Binder M."/>
            <person name="Riley R."/>
            <person name="Barry K."/>
            <person name="Blanchette R.A."/>
            <person name="Henrissat B."/>
            <person name="Martinez A.T."/>
            <person name="Otillar R."/>
            <person name="Spatafora J.W."/>
            <person name="Yadav J.S."/>
            <person name="Aerts A."/>
            <person name="Benoit I."/>
            <person name="Boyd A."/>
            <person name="Carlson A."/>
            <person name="Copeland A."/>
            <person name="Coutinho P.M."/>
            <person name="de Vries R.P."/>
            <person name="Ferreira P."/>
            <person name="Findley K."/>
            <person name="Foster B."/>
            <person name="Gaskell J."/>
            <person name="Glotzer D."/>
            <person name="Gorecki P."/>
            <person name="Heitman J."/>
            <person name="Hesse C."/>
            <person name="Hori C."/>
            <person name="Igarashi K."/>
            <person name="Jurgens J.A."/>
            <person name="Kallen N."/>
            <person name="Kersten P."/>
            <person name="Kohler A."/>
            <person name="Kuees U."/>
            <person name="Kumar T.K.A."/>
            <person name="Kuo A."/>
            <person name="LaButti K."/>
            <person name="Larrondo L.F."/>
            <person name="Lindquist E."/>
            <person name="Ling A."/>
            <person name="Lombard V."/>
            <person name="Lucas S."/>
            <person name="Lundell T."/>
            <person name="Martin R."/>
            <person name="McLaughlin D.J."/>
            <person name="Morgenstern I."/>
            <person name="Morin E."/>
            <person name="Murat C."/>
            <person name="Nagy L.G."/>
            <person name="Nolan M."/>
            <person name="Ohm R.A."/>
            <person name="Patyshakuliyeva A."/>
            <person name="Rokas A."/>
            <person name="Ruiz-Duenas F.J."/>
            <person name="Sabat G."/>
            <person name="Salamov A."/>
            <person name="Samejima M."/>
            <person name="Schmutz J."/>
            <person name="Slot J.C."/>
            <person name="St John F."/>
            <person name="Stenlid J."/>
            <person name="Sun H."/>
            <person name="Sun S."/>
            <person name="Syed K."/>
            <person name="Tsang A."/>
            <person name="Wiebenga A."/>
            <person name="Young D."/>
            <person name="Pisabarro A."/>
            <person name="Eastwood D.C."/>
            <person name="Martin F."/>
            <person name="Cullen D."/>
            <person name="Grigoriev I.V."/>
            <person name="Hibbett D.S."/>
        </authorList>
    </citation>
    <scope>NUCLEOTIDE SEQUENCE [LARGE SCALE GENOMIC DNA]</scope>
    <source>
        <strain evidence="12">RWD-64-598 SS2</strain>
    </source>
</reference>
<dbReference type="Proteomes" id="UP000053558">
    <property type="component" value="Unassembled WGS sequence"/>
</dbReference>
<dbReference type="OMA" id="IFTFYMG"/>
<evidence type="ECO:0000256" key="9">
    <source>
        <dbReference type="PIRSR" id="PIRSR602401-1"/>
    </source>
</evidence>
<dbReference type="EMBL" id="JH711575">
    <property type="protein sequence ID" value="EIW84507.1"/>
    <property type="molecule type" value="Genomic_DNA"/>
</dbReference>
<evidence type="ECO:0000256" key="6">
    <source>
        <dbReference type="ARBA" id="ARBA00023002"/>
    </source>
</evidence>
<dbReference type="KEGG" id="cput:CONPUDRAFT_100651"/>
<sequence>MNASRAWLTYTEWKDVYGDIVYCKMFGTDVVVLNTVEVAEDLLEKRSANYSDRPQMGIVEPYGMTYNGAMYNHNDLWRAHRRVTHQGLRPNGVVAFLPMQLRRSSELVHNLATSPDAYWRHFQRFSAAVILSSMYGHELGTGEDPILNIIEEGMELVVAIGSPDNALLVDTLPFLKYIPTWLPGGFYNAKSCAKKLAEMTTIPFEGLKKRIATGPCGHSLAEDALARFQDTGKIENFEQVIRDCCGTAYAAGQETTASTLIIFLLAMVLNPDVQARARAEIDAVVGTERIPTFEDRGTLPYVEAVYQETLRWRPVVPLCIPHCTTKEDIYNGYYIPKQAIIIPNIWAMSQNPDKFPSPSEFRPERFLDANGKLTGDTSDFVFGFGRRLCVGRHFASASVWAAMARMLSLFEMKKPKNEHGDEFAPNPEWTTGLTSIPKPFPCSIVLRRPYNGEYDIFADSA</sequence>
<dbReference type="GO" id="GO:0016705">
    <property type="term" value="F:oxidoreductase activity, acting on paired donors, with incorporation or reduction of molecular oxygen"/>
    <property type="evidence" value="ECO:0007669"/>
    <property type="project" value="InterPro"/>
</dbReference>
<evidence type="ECO:0000256" key="4">
    <source>
        <dbReference type="ARBA" id="ARBA00022617"/>
    </source>
</evidence>
<dbReference type="AlphaFoldDB" id="A0A5M3MZT6"/>
<dbReference type="InterPro" id="IPR001128">
    <property type="entry name" value="Cyt_P450"/>
</dbReference>